<name>A0A218WA57_PUNGR</name>
<sequence length="383" mass="42663">MGCAGSKQKRCERCKAQYTPVRRSYSVQLEHQLEQAKSESFHLVALTSSTLGSLKLDLSTSLSDASHLDFDFVKNKGGVDLKNCNGKSGKEQFLEGIVEAKTWSNMIEQKIPKTPTRTPEGEPERIDVRELMKGLEDISPFWSPNHFRSVSSDAVMSPIHENFKLDGSDFDPTEISSFRKSLETLSPYRLSPLNGHKSPKPIRKERVVLYFTSLRGVRKTYEDCCSVRLILKGAGVRVDERDASMHSGFKEELKVLLGERFPCSGTALLPRVFLGEKYIGGVEEIRRLHEEGRLEKELEGCEMVGDQDSNGDCEACGDVRFVPCETCSGSCKIYHDELIKGGGVGDECENSKGGHGESDQFGFQRCPDCNENGLAKSLQLQYV</sequence>
<dbReference type="Proteomes" id="UP000197138">
    <property type="component" value="Unassembled WGS sequence"/>
</dbReference>
<dbReference type="InterPro" id="IPR036249">
    <property type="entry name" value="Thioredoxin-like_sf"/>
</dbReference>
<evidence type="ECO:0000313" key="2">
    <source>
        <dbReference type="EMBL" id="OWM69754.1"/>
    </source>
</evidence>
<dbReference type="InterPro" id="IPR002109">
    <property type="entry name" value="Glutaredoxin"/>
</dbReference>
<dbReference type="CDD" id="cd03031">
    <property type="entry name" value="GRX_GRX_like"/>
    <property type="match status" value="1"/>
</dbReference>
<dbReference type="SUPFAM" id="SSF52833">
    <property type="entry name" value="Thioredoxin-like"/>
    <property type="match status" value="1"/>
</dbReference>
<proteinExistence type="predicted"/>
<accession>A0A218WA57</accession>
<dbReference type="PANTHER" id="PTHR45669">
    <property type="entry name" value="GLUTAREDOXIN DOMAIN-CONTAINING CYSTEINE-RICH PROTEIN CG12206-RELATED"/>
    <property type="match status" value="1"/>
</dbReference>
<dbReference type="Pfam" id="PF23733">
    <property type="entry name" value="GRXCR1-2_C"/>
    <property type="match status" value="1"/>
</dbReference>
<comment type="caution">
    <text evidence="2">The sequence shown here is derived from an EMBL/GenBank/DDBJ whole genome shotgun (WGS) entry which is preliminary data.</text>
</comment>
<evidence type="ECO:0000313" key="3">
    <source>
        <dbReference type="Proteomes" id="UP000197138"/>
    </source>
</evidence>
<dbReference type="Gene3D" id="3.40.30.10">
    <property type="entry name" value="Glutaredoxin"/>
    <property type="match status" value="1"/>
</dbReference>
<feature type="domain" description="Glutaredoxin" evidence="1">
    <location>
        <begin position="208"/>
        <end position="279"/>
    </location>
</feature>
<dbReference type="FunFam" id="3.40.30.10:FF:000273">
    <property type="entry name" value="Glutaredoxin family protein"/>
    <property type="match status" value="1"/>
</dbReference>
<evidence type="ECO:0000259" key="1">
    <source>
        <dbReference type="Pfam" id="PF00462"/>
    </source>
</evidence>
<dbReference type="AlphaFoldDB" id="A0A218WA57"/>
<reference evidence="3" key="1">
    <citation type="journal article" date="2017" name="Plant J.">
        <title>The pomegranate (Punica granatum L.) genome and the genomics of punicalagin biosynthesis.</title>
        <authorList>
            <person name="Qin G."/>
            <person name="Xu C."/>
            <person name="Ming R."/>
            <person name="Tang H."/>
            <person name="Guyot R."/>
            <person name="Kramer E.M."/>
            <person name="Hu Y."/>
            <person name="Yi X."/>
            <person name="Qi Y."/>
            <person name="Xu X."/>
            <person name="Gao Z."/>
            <person name="Pan H."/>
            <person name="Jian J."/>
            <person name="Tian Y."/>
            <person name="Yue Z."/>
            <person name="Xu Y."/>
        </authorList>
    </citation>
    <scope>NUCLEOTIDE SEQUENCE [LARGE SCALE GENOMIC DNA]</scope>
    <source>
        <strain evidence="3">cv. Dabenzi</strain>
    </source>
</reference>
<dbReference type="PANTHER" id="PTHR45669:SF30">
    <property type="entry name" value="OS04G0641300 PROTEIN"/>
    <property type="match status" value="1"/>
</dbReference>
<dbReference type="EMBL" id="MTKT01004810">
    <property type="protein sequence ID" value="OWM69754.1"/>
    <property type="molecule type" value="Genomic_DNA"/>
</dbReference>
<gene>
    <name evidence="2" type="ORF">CDL15_Pgr025603</name>
</gene>
<organism evidence="2 3">
    <name type="scientific">Punica granatum</name>
    <name type="common">Pomegranate</name>
    <dbReference type="NCBI Taxonomy" id="22663"/>
    <lineage>
        <taxon>Eukaryota</taxon>
        <taxon>Viridiplantae</taxon>
        <taxon>Streptophyta</taxon>
        <taxon>Embryophyta</taxon>
        <taxon>Tracheophyta</taxon>
        <taxon>Spermatophyta</taxon>
        <taxon>Magnoliopsida</taxon>
        <taxon>eudicotyledons</taxon>
        <taxon>Gunneridae</taxon>
        <taxon>Pentapetalae</taxon>
        <taxon>rosids</taxon>
        <taxon>malvids</taxon>
        <taxon>Myrtales</taxon>
        <taxon>Lythraceae</taxon>
        <taxon>Punica</taxon>
    </lineage>
</organism>
<dbReference type="PROSITE" id="PS51354">
    <property type="entry name" value="GLUTAREDOXIN_2"/>
    <property type="match status" value="1"/>
</dbReference>
<protein>
    <recommendedName>
        <fullName evidence="1">Glutaredoxin domain-containing protein</fullName>
    </recommendedName>
</protein>
<dbReference type="Pfam" id="PF00462">
    <property type="entry name" value="Glutaredoxin"/>
    <property type="match status" value="1"/>
</dbReference>